<dbReference type="RefSeq" id="WP_106220972.1">
    <property type="nucleotide sequence ID" value="NZ_PVWP01000005.1"/>
</dbReference>
<dbReference type="SUPFAM" id="SSF53474">
    <property type="entry name" value="alpha/beta-Hydrolases"/>
    <property type="match status" value="1"/>
</dbReference>
<sequence>MPTDPLADLPPGEGDSTALFAGPRQAASRLVLLHGWGADADDLLDLGPVLLGADPASIGLSVVALRAPLPHPAGLGRQWYDLQQPEWPQLPEARRALRQRLLALGTSVPLEHTCLLGFSQGAAMAIDVATGGGPDDGDPLPLAGLVACSGYPHPDWQPQTPRTAILLTHGEQDPVVPFAASVALERSLAEAGGSVQRIAFPGGHSIDAELIAPMREFLVRGWQGR</sequence>
<dbReference type="InterPro" id="IPR050565">
    <property type="entry name" value="LYPA1-2/EST-like"/>
</dbReference>
<dbReference type="Proteomes" id="UP000238218">
    <property type="component" value="Unassembled WGS sequence"/>
</dbReference>
<accession>A0ABX5F9B9</accession>
<feature type="domain" description="Phospholipase/carboxylesterase/thioesterase" evidence="3">
    <location>
        <begin position="24"/>
        <end position="218"/>
    </location>
</feature>
<evidence type="ECO:0000313" key="5">
    <source>
        <dbReference type="Proteomes" id="UP000238218"/>
    </source>
</evidence>
<evidence type="ECO:0000313" key="4">
    <source>
        <dbReference type="EMBL" id="PSB37637.1"/>
    </source>
</evidence>
<dbReference type="InterPro" id="IPR003140">
    <property type="entry name" value="PLipase/COase/thioEstase"/>
</dbReference>
<name>A0ABX5F9B9_9CHRO</name>
<dbReference type="EMBL" id="PVWP01000005">
    <property type="protein sequence ID" value="PSB37637.1"/>
    <property type="molecule type" value="Genomic_DNA"/>
</dbReference>
<keyword evidence="5" id="KW-1185">Reference proteome</keyword>
<reference evidence="4 5" key="1">
    <citation type="submission" date="2018-02" db="EMBL/GenBank/DDBJ databases">
        <authorList>
            <person name="Moore K."/>
            <person name="Momper L."/>
        </authorList>
    </citation>
    <scope>NUCLEOTIDE SEQUENCE [LARGE SCALE GENOMIC DNA]</scope>
    <source>
        <strain evidence="4 5">CCALA 015</strain>
    </source>
</reference>
<gene>
    <name evidence="4" type="ORF">C7B81_09035</name>
</gene>
<dbReference type="PANTHER" id="PTHR10655">
    <property type="entry name" value="LYSOPHOSPHOLIPASE-RELATED"/>
    <property type="match status" value="1"/>
</dbReference>
<dbReference type="InterPro" id="IPR029058">
    <property type="entry name" value="AB_hydrolase_fold"/>
</dbReference>
<evidence type="ECO:0000259" key="3">
    <source>
        <dbReference type="Pfam" id="PF02230"/>
    </source>
</evidence>
<proteinExistence type="inferred from homology"/>
<comment type="similarity">
    <text evidence="1">Belongs to the AB hydrolase superfamily. AB hydrolase 2 family.</text>
</comment>
<dbReference type="Gene3D" id="3.40.50.1820">
    <property type="entry name" value="alpha/beta hydrolase"/>
    <property type="match status" value="1"/>
</dbReference>
<evidence type="ECO:0000256" key="1">
    <source>
        <dbReference type="ARBA" id="ARBA00006499"/>
    </source>
</evidence>
<organism evidence="4 5">
    <name type="scientific">Aphanothece cf. minutissima CCALA 015</name>
    <dbReference type="NCBI Taxonomy" id="2107695"/>
    <lineage>
        <taxon>Bacteria</taxon>
        <taxon>Bacillati</taxon>
        <taxon>Cyanobacteriota</taxon>
        <taxon>Cyanophyceae</taxon>
        <taxon>Oscillatoriophycideae</taxon>
        <taxon>Chroococcales</taxon>
        <taxon>Aphanothecaceae</taxon>
        <taxon>Aphanothece</taxon>
    </lineage>
</organism>
<comment type="caution">
    <text evidence="4">The sequence shown here is derived from an EMBL/GenBank/DDBJ whole genome shotgun (WGS) entry which is preliminary data.</text>
</comment>
<protein>
    <submittedName>
        <fullName evidence="4">Esterase</fullName>
    </submittedName>
</protein>
<keyword evidence="2" id="KW-0378">Hydrolase</keyword>
<reference evidence="4 5" key="2">
    <citation type="submission" date="2018-03" db="EMBL/GenBank/DDBJ databases">
        <title>The ancient ancestry and fast evolution of plastids.</title>
        <authorList>
            <person name="Moore K.R."/>
            <person name="Magnabosco C."/>
            <person name="Momper L."/>
            <person name="Gold D.A."/>
            <person name="Bosak T."/>
            <person name="Fournier G.P."/>
        </authorList>
    </citation>
    <scope>NUCLEOTIDE SEQUENCE [LARGE SCALE GENOMIC DNA]</scope>
    <source>
        <strain evidence="4 5">CCALA 015</strain>
    </source>
</reference>
<dbReference type="Pfam" id="PF02230">
    <property type="entry name" value="Abhydrolase_2"/>
    <property type="match status" value="1"/>
</dbReference>
<dbReference type="PANTHER" id="PTHR10655:SF17">
    <property type="entry name" value="LYSOPHOSPHOLIPASE-LIKE PROTEIN 1"/>
    <property type="match status" value="1"/>
</dbReference>
<evidence type="ECO:0000256" key="2">
    <source>
        <dbReference type="ARBA" id="ARBA00022801"/>
    </source>
</evidence>